<dbReference type="PRINTS" id="PR00126">
    <property type="entry name" value="ATPASEGAMMA"/>
</dbReference>
<evidence type="ECO:0000313" key="13">
    <source>
        <dbReference type="Proteomes" id="UP001372834"/>
    </source>
</evidence>
<evidence type="ECO:0000256" key="4">
    <source>
        <dbReference type="ARBA" id="ARBA00022781"/>
    </source>
</evidence>
<evidence type="ECO:0000256" key="10">
    <source>
        <dbReference type="ARBA" id="ARBA00023310"/>
    </source>
</evidence>
<evidence type="ECO:0000256" key="3">
    <source>
        <dbReference type="ARBA" id="ARBA00022448"/>
    </source>
</evidence>
<gene>
    <name evidence="12" type="ORF">RUM43_000864</name>
</gene>
<dbReference type="InterPro" id="IPR023632">
    <property type="entry name" value="ATP_synth_F1_gsu_CS"/>
</dbReference>
<accession>A0AAN8SDG0</accession>
<dbReference type="InterPro" id="IPR000131">
    <property type="entry name" value="ATP_synth_F1_gsu"/>
</dbReference>
<evidence type="ECO:0000256" key="9">
    <source>
        <dbReference type="ARBA" id="ARBA00023196"/>
    </source>
</evidence>
<dbReference type="PIRSF" id="PIRSF039089">
    <property type="entry name" value="ATP_synthase_gamma"/>
    <property type="match status" value="1"/>
</dbReference>
<evidence type="ECO:0000256" key="11">
    <source>
        <dbReference type="RuleBase" id="RU004001"/>
    </source>
</evidence>
<dbReference type="SUPFAM" id="SSF52943">
    <property type="entry name" value="ATP synthase (F1-ATPase), gamma subunit"/>
    <property type="match status" value="1"/>
</dbReference>
<comment type="subcellular location">
    <subcellularLocation>
        <location evidence="1">Mitochondrion inner membrane</location>
        <topology evidence="1">Peripheral membrane protein</topology>
    </subcellularLocation>
</comment>
<sequence>MLRNAARNCLPLTKNGGIRGMATLKAISIRLKSVKNIQKITQSMKMLRRSNRVLLVFSMFHGGRVQVSAAKYSRAERDLKQAKPIGEGTKHFYEKTEFDEPEKEKPDKKTLLIAITSDRGLCGAVHTSVAKSIRNQVPEPSDDVKIICVGDKSRSLLQRTHGKSFLFVCQEVGRLPPTFLDASKLANEILQSDFEYDTTKIIFNKFRSVVSYATEDIDVYNLKDMMSSRLVKMYEEEDDLDEPTVQSFVEFSLGALLYYAMKEGACSEQSSRMTAMDNASKNASEMINKLTLTFNRTRQAVITRELIEIISGASAL</sequence>
<keyword evidence="7" id="KW-0496">Mitochondrion</keyword>
<reference evidence="12 13" key="1">
    <citation type="submission" date="2023-10" db="EMBL/GenBank/DDBJ databases">
        <title>Genomes of two closely related lineages of the louse Polyplax serrata with different host specificities.</title>
        <authorList>
            <person name="Martinu J."/>
            <person name="Tarabai H."/>
            <person name="Stefka J."/>
            <person name="Hypsa V."/>
        </authorList>
    </citation>
    <scope>NUCLEOTIDE SEQUENCE [LARGE SCALE GENOMIC DNA]</scope>
    <source>
        <strain evidence="12">HR10_N</strain>
    </source>
</reference>
<dbReference type="CDD" id="cd12151">
    <property type="entry name" value="F1-ATPase_gamma"/>
    <property type="match status" value="1"/>
</dbReference>
<evidence type="ECO:0000256" key="2">
    <source>
        <dbReference type="ARBA" id="ARBA00007681"/>
    </source>
</evidence>
<keyword evidence="9 11" id="KW-0139">CF(1)</keyword>
<dbReference type="NCBIfam" id="TIGR01146">
    <property type="entry name" value="ATPsyn_F1gamma"/>
    <property type="match status" value="1"/>
</dbReference>
<keyword evidence="4 11" id="KW-0375">Hydrogen ion transport</keyword>
<proteinExistence type="inferred from homology"/>
<evidence type="ECO:0000256" key="8">
    <source>
        <dbReference type="ARBA" id="ARBA00023136"/>
    </source>
</evidence>
<keyword evidence="3 11" id="KW-0813">Transport</keyword>
<dbReference type="PANTHER" id="PTHR11693">
    <property type="entry name" value="ATP SYNTHASE GAMMA CHAIN"/>
    <property type="match status" value="1"/>
</dbReference>
<dbReference type="Gene3D" id="1.10.287.80">
    <property type="entry name" value="ATP synthase, gamma subunit, helix hairpin domain"/>
    <property type="match status" value="2"/>
</dbReference>
<keyword evidence="6 11" id="KW-0406">Ion transport</keyword>
<evidence type="ECO:0000256" key="5">
    <source>
        <dbReference type="ARBA" id="ARBA00022792"/>
    </source>
</evidence>
<dbReference type="GO" id="GO:0046933">
    <property type="term" value="F:proton-transporting ATP synthase activity, rotational mechanism"/>
    <property type="evidence" value="ECO:0007669"/>
    <property type="project" value="InterPro"/>
</dbReference>
<dbReference type="GO" id="GO:0005743">
    <property type="term" value="C:mitochondrial inner membrane"/>
    <property type="evidence" value="ECO:0007669"/>
    <property type="project" value="UniProtKB-SubCell"/>
</dbReference>
<dbReference type="InterPro" id="IPR035968">
    <property type="entry name" value="ATP_synth_F1_ATPase_gsu"/>
</dbReference>
<protein>
    <recommendedName>
        <fullName evidence="11">ATP synthase subunit gamma</fullName>
    </recommendedName>
</protein>
<dbReference type="AlphaFoldDB" id="A0AAN8SDG0"/>
<organism evidence="12 13">
    <name type="scientific">Polyplax serrata</name>
    <name type="common">Common mouse louse</name>
    <dbReference type="NCBI Taxonomy" id="468196"/>
    <lineage>
        <taxon>Eukaryota</taxon>
        <taxon>Metazoa</taxon>
        <taxon>Ecdysozoa</taxon>
        <taxon>Arthropoda</taxon>
        <taxon>Hexapoda</taxon>
        <taxon>Insecta</taxon>
        <taxon>Pterygota</taxon>
        <taxon>Neoptera</taxon>
        <taxon>Paraneoptera</taxon>
        <taxon>Psocodea</taxon>
        <taxon>Troctomorpha</taxon>
        <taxon>Phthiraptera</taxon>
        <taxon>Anoplura</taxon>
        <taxon>Polyplacidae</taxon>
        <taxon>Polyplax</taxon>
    </lineage>
</organism>
<dbReference type="PANTHER" id="PTHR11693:SF22">
    <property type="entry name" value="ATP SYNTHASE SUBUNIT GAMMA, MITOCHONDRIAL"/>
    <property type="match status" value="1"/>
</dbReference>
<comment type="similarity">
    <text evidence="2 11">Belongs to the ATPase gamma chain family.</text>
</comment>
<evidence type="ECO:0000313" key="12">
    <source>
        <dbReference type="EMBL" id="KAK6644597.1"/>
    </source>
</evidence>
<keyword evidence="8" id="KW-0472">Membrane</keyword>
<evidence type="ECO:0000256" key="6">
    <source>
        <dbReference type="ARBA" id="ARBA00023065"/>
    </source>
</evidence>
<dbReference type="Proteomes" id="UP001372834">
    <property type="component" value="Unassembled WGS sequence"/>
</dbReference>
<keyword evidence="10 11" id="KW-0066">ATP synthesis</keyword>
<evidence type="ECO:0000256" key="1">
    <source>
        <dbReference type="ARBA" id="ARBA00004637"/>
    </source>
</evidence>
<dbReference type="EMBL" id="JAWJWE010000001">
    <property type="protein sequence ID" value="KAK6644597.1"/>
    <property type="molecule type" value="Genomic_DNA"/>
</dbReference>
<dbReference type="GO" id="GO:0045259">
    <property type="term" value="C:proton-transporting ATP synthase complex"/>
    <property type="evidence" value="ECO:0007669"/>
    <property type="project" value="UniProtKB-KW"/>
</dbReference>
<dbReference type="FunFam" id="3.40.1380.10:FF:000003">
    <property type="entry name" value="ATP synthase subunit gamma"/>
    <property type="match status" value="1"/>
</dbReference>
<dbReference type="Pfam" id="PF00231">
    <property type="entry name" value="ATP-synt"/>
    <property type="match status" value="1"/>
</dbReference>
<dbReference type="Gene3D" id="3.40.1380.10">
    <property type="match status" value="1"/>
</dbReference>
<evidence type="ECO:0000256" key="7">
    <source>
        <dbReference type="ARBA" id="ARBA00023128"/>
    </source>
</evidence>
<comment type="subunit">
    <text evidence="11">F-type ATPases have 2 components, CF(1) - the catalytic core - and CF(0) - the membrane proton channel. CF(1) and CF(0) have multiple subunits.</text>
</comment>
<dbReference type="PROSITE" id="PS00153">
    <property type="entry name" value="ATPASE_GAMMA"/>
    <property type="match status" value="1"/>
</dbReference>
<keyword evidence="5" id="KW-0999">Mitochondrion inner membrane</keyword>
<name>A0AAN8SDG0_POLSC</name>
<comment type="caution">
    <text evidence="12">The sequence shown here is derived from an EMBL/GenBank/DDBJ whole genome shotgun (WGS) entry which is preliminary data.</text>
</comment>